<feature type="compositionally biased region" description="Polar residues" evidence="1">
    <location>
        <begin position="71"/>
        <end position="80"/>
    </location>
</feature>
<evidence type="ECO:0000313" key="2">
    <source>
        <dbReference type="EMBL" id="QYT00260.1"/>
    </source>
</evidence>
<name>A0A8G0PI92_9HYPO</name>
<proteinExistence type="predicted"/>
<dbReference type="AlphaFoldDB" id="A0A8G0PI92"/>
<organism evidence="2 3">
    <name type="scientific">Trichoderma simmonsii</name>
    <dbReference type="NCBI Taxonomy" id="1491479"/>
    <lineage>
        <taxon>Eukaryota</taxon>
        <taxon>Fungi</taxon>
        <taxon>Dikarya</taxon>
        <taxon>Ascomycota</taxon>
        <taxon>Pezizomycotina</taxon>
        <taxon>Sordariomycetes</taxon>
        <taxon>Hypocreomycetidae</taxon>
        <taxon>Hypocreales</taxon>
        <taxon>Hypocreaceae</taxon>
        <taxon>Trichoderma</taxon>
    </lineage>
</organism>
<dbReference type="Proteomes" id="UP000826661">
    <property type="component" value="Chromosome IV"/>
</dbReference>
<feature type="compositionally biased region" description="Polar residues" evidence="1">
    <location>
        <begin position="104"/>
        <end position="117"/>
    </location>
</feature>
<gene>
    <name evidence="2" type="ORF">H0G86_007351</name>
</gene>
<evidence type="ECO:0000313" key="3">
    <source>
        <dbReference type="Proteomes" id="UP000826661"/>
    </source>
</evidence>
<sequence>MFPPCVCFTLLQAIPARGHRERSRSWKLKHTSGAFFQPPIWRSPPVHKGHQIIFIRFPQRHADRLLEADSIHSQQRMTQKQKQKSPAGKLSGGPPKTEARYIASRQTTSSNASLLLN</sequence>
<dbReference type="EMBL" id="CP075867">
    <property type="protein sequence ID" value="QYT00260.1"/>
    <property type="molecule type" value="Genomic_DNA"/>
</dbReference>
<evidence type="ECO:0000256" key="1">
    <source>
        <dbReference type="SAM" id="MobiDB-lite"/>
    </source>
</evidence>
<feature type="region of interest" description="Disordered" evidence="1">
    <location>
        <begin position="67"/>
        <end position="117"/>
    </location>
</feature>
<protein>
    <submittedName>
        <fullName evidence="2">Uncharacterized protein</fullName>
    </submittedName>
</protein>
<reference evidence="2 3" key="1">
    <citation type="journal article" date="2021" name="BMC Genomics">
        <title>Telomere-to-telomere genome assembly of asparaginase-producing Trichoderma simmonsii.</title>
        <authorList>
            <person name="Chung D."/>
            <person name="Kwon Y.M."/>
            <person name="Yang Y."/>
        </authorList>
    </citation>
    <scope>NUCLEOTIDE SEQUENCE [LARGE SCALE GENOMIC DNA]</scope>
    <source>
        <strain evidence="2 3">GH-Sj1</strain>
    </source>
</reference>
<accession>A0A8G0PI92</accession>
<keyword evidence="3" id="KW-1185">Reference proteome</keyword>